<sequence>MLRSTMVRLINLHQRDLKDSAEQATIWIGGLDRLTRVRGL</sequence>
<comment type="caution">
    <text evidence="1">The sequence shown here is derived from an EMBL/GenBank/DDBJ whole genome shotgun (WGS) entry which is preliminary data.</text>
</comment>
<dbReference type="AlphaFoldDB" id="A0A367ZLE1"/>
<dbReference type="Proteomes" id="UP000252355">
    <property type="component" value="Unassembled WGS sequence"/>
</dbReference>
<reference evidence="1 2" key="1">
    <citation type="submission" date="2018-05" db="EMBL/GenBank/DDBJ databases">
        <title>A metagenomic window into the 2 km-deep terrestrial subsurface aquifer revealed taxonomically and functionally diverse microbial community comprising novel uncultured bacterial lineages.</title>
        <authorList>
            <person name="Kadnikov V.V."/>
            <person name="Mardanov A.V."/>
            <person name="Beletsky A.V."/>
            <person name="Banks D."/>
            <person name="Pimenov N.V."/>
            <person name="Frank Y.A."/>
            <person name="Karnachuk O.V."/>
            <person name="Ravin N.V."/>
        </authorList>
    </citation>
    <scope>NUCLEOTIDE SEQUENCE [LARGE SCALE GENOMIC DNA]</scope>
    <source>
        <strain evidence="1">BY5</strain>
    </source>
</reference>
<dbReference type="EMBL" id="QOQW01000026">
    <property type="protein sequence ID" value="RCK78191.1"/>
    <property type="molecule type" value="Genomic_DNA"/>
</dbReference>
<evidence type="ECO:0000313" key="2">
    <source>
        <dbReference type="Proteomes" id="UP000252355"/>
    </source>
</evidence>
<evidence type="ECO:0000313" key="1">
    <source>
        <dbReference type="EMBL" id="RCK78191.1"/>
    </source>
</evidence>
<gene>
    <name evidence="1" type="ORF">OZSIB_1707</name>
</gene>
<name>A0A367ZLE1_9BACT</name>
<accession>A0A367ZLE1</accession>
<organism evidence="1 2">
    <name type="scientific">Candidatus Ozemobacter sibiricus</name>
    <dbReference type="NCBI Taxonomy" id="2268124"/>
    <lineage>
        <taxon>Bacteria</taxon>
        <taxon>Candidatus Ozemobacteria</taxon>
        <taxon>Candidatus Ozemobacterales</taxon>
        <taxon>Candidatus Ozemobacteraceae</taxon>
        <taxon>Candidatus Ozemobacter</taxon>
    </lineage>
</organism>
<protein>
    <submittedName>
        <fullName evidence="1">Uncharacterized protein</fullName>
    </submittedName>
</protein>
<proteinExistence type="predicted"/>